<evidence type="ECO:0000256" key="4">
    <source>
        <dbReference type="SAM" id="MobiDB-lite"/>
    </source>
</evidence>
<organism evidence="8 9">
    <name type="scientific">Pseudobacteroides cellulosolvens ATCC 35603 = DSM 2933</name>
    <dbReference type="NCBI Taxonomy" id="398512"/>
    <lineage>
        <taxon>Bacteria</taxon>
        <taxon>Bacillati</taxon>
        <taxon>Bacillota</taxon>
        <taxon>Clostridia</taxon>
        <taxon>Eubacteriales</taxon>
        <taxon>Oscillospiraceae</taxon>
        <taxon>Pseudobacteroides</taxon>
    </lineage>
</organism>
<dbReference type="CDD" id="cd14254">
    <property type="entry name" value="Dockerin_II"/>
    <property type="match status" value="1"/>
</dbReference>
<evidence type="ECO:0000259" key="7">
    <source>
        <dbReference type="PROSITE" id="PS51766"/>
    </source>
</evidence>
<dbReference type="SUPFAM" id="SSF88713">
    <property type="entry name" value="Glycoside hydrolase/deacetylase"/>
    <property type="match status" value="1"/>
</dbReference>
<keyword evidence="5" id="KW-0732">Signal</keyword>
<dbReference type="GO" id="GO:0000272">
    <property type="term" value="P:polysaccharide catabolic process"/>
    <property type="evidence" value="ECO:0007669"/>
    <property type="project" value="InterPro"/>
</dbReference>
<dbReference type="RefSeq" id="WP_081926996.1">
    <property type="nucleotide sequence ID" value="NZ_JQKC01000020.1"/>
</dbReference>
<dbReference type="InterPro" id="IPR011330">
    <property type="entry name" value="Glyco_hydro/deAcase_b/a-brl"/>
</dbReference>
<dbReference type="CDD" id="cd10954">
    <property type="entry name" value="CE4_CtAXE_like"/>
    <property type="match status" value="1"/>
</dbReference>
<feature type="region of interest" description="Disordered" evidence="4">
    <location>
        <begin position="499"/>
        <end position="525"/>
    </location>
</feature>
<dbReference type="PROSITE" id="PS00018">
    <property type="entry name" value="EF_HAND_1"/>
    <property type="match status" value="2"/>
</dbReference>
<feature type="signal peptide" evidence="5">
    <location>
        <begin position="1"/>
        <end position="23"/>
    </location>
</feature>
<dbReference type="InterPro" id="IPR018247">
    <property type="entry name" value="EF_Hand_1_Ca_BS"/>
</dbReference>
<proteinExistence type="inferred from homology"/>
<dbReference type="PROSITE" id="PS51677">
    <property type="entry name" value="NODB"/>
    <property type="match status" value="1"/>
</dbReference>
<dbReference type="Pfam" id="PF00404">
    <property type="entry name" value="Dockerin_1"/>
    <property type="match status" value="1"/>
</dbReference>
<evidence type="ECO:0000256" key="3">
    <source>
        <dbReference type="ARBA" id="ARBA00023295"/>
    </source>
</evidence>
<evidence type="ECO:0000313" key="8">
    <source>
        <dbReference type="EMBL" id="KNY25430.1"/>
    </source>
</evidence>
<evidence type="ECO:0000256" key="2">
    <source>
        <dbReference type="ARBA" id="ARBA00022801"/>
    </source>
</evidence>
<reference evidence="9" key="1">
    <citation type="submission" date="2015-07" db="EMBL/GenBank/DDBJ databases">
        <title>Near-Complete Genome Sequence of the Cellulolytic Bacterium Bacteroides (Pseudobacteroides) cellulosolvens ATCC 35603.</title>
        <authorList>
            <person name="Dassa B."/>
            <person name="Utturkar S.M."/>
            <person name="Klingeman D.M."/>
            <person name="Hurt R.A."/>
            <person name="Keller M."/>
            <person name="Xu J."/>
            <person name="Reddy Y.H.K."/>
            <person name="Borovok I."/>
            <person name="Grinberg I.R."/>
            <person name="Lamed R."/>
            <person name="Zhivin O."/>
            <person name="Bayer E.A."/>
            <person name="Brown S.D."/>
        </authorList>
    </citation>
    <scope>NUCLEOTIDE SEQUENCE [LARGE SCALE GENOMIC DNA]</scope>
    <source>
        <strain evidence="9">DSM 2933</strain>
    </source>
</reference>
<feature type="region of interest" description="Disordered" evidence="4">
    <location>
        <begin position="418"/>
        <end position="439"/>
    </location>
</feature>
<dbReference type="InterPro" id="IPR012341">
    <property type="entry name" value="6hp_glycosidase-like_sf"/>
</dbReference>
<dbReference type="InterPro" id="IPR008928">
    <property type="entry name" value="6-hairpin_glycosidase_sf"/>
</dbReference>
<evidence type="ECO:0000259" key="6">
    <source>
        <dbReference type="PROSITE" id="PS51677"/>
    </source>
</evidence>
<dbReference type="PANTHER" id="PTHR10587:SF125">
    <property type="entry name" value="POLYSACCHARIDE DEACETYLASE YHEN-RELATED"/>
    <property type="match status" value="1"/>
</dbReference>
<dbReference type="InterPro" id="IPR036439">
    <property type="entry name" value="Dockerin_dom_sf"/>
</dbReference>
<evidence type="ECO:0000313" key="9">
    <source>
        <dbReference type="Proteomes" id="UP000036923"/>
    </source>
</evidence>
<dbReference type="AlphaFoldDB" id="A0A0L6JI86"/>
<dbReference type="Proteomes" id="UP000036923">
    <property type="component" value="Unassembled WGS sequence"/>
</dbReference>
<dbReference type="SUPFAM" id="SSF63446">
    <property type="entry name" value="Type I dockerin domain"/>
    <property type="match status" value="1"/>
</dbReference>
<evidence type="ECO:0000256" key="1">
    <source>
        <dbReference type="ARBA" id="ARBA00009209"/>
    </source>
</evidence>
<dbReference type="InterPro" id="IPR050248">
    <property type="entry name" value="Polysacc_deacetylase_ArnD"/>
</dbReference>
<gene>
    <name evidence="8" type="ORF">Bccel_0690</name>
</gene>
<name>A0A0L6JI86_9FIRM</name>
<dbReference type="PRINTS" id="PR00735">
    <property type="entry name" value="GLHYDRLASE8"/>
</dbReference>
<protein>
    <submittedName>
        <fullName evidence="8">Glycoside hydrolase family 8</fullName>
    </submittedName>
</protein>
<dbReference type="Pfam" id="PF01522">
    <property type="entry name" value="Polysacc_deac_1"/>
    <property type="match status" value="1"/>
</dbReference>
<feature type="domain" description="Dockerin" evidence="7">
    <location>
        <begin position="434"/>
        <end position="501"/>
    </location>
</feature>
<evidence type="ECO:0000256" key="5">
    <source>
        <dbReference type="SAM" id="SignalP"/>
    </source>
</evidence>
<dbReference type="InterPro" id="IPR002105">
    <property type="entry name" value="Dockerin_1_rpt"/>
</dbReference>
<comment type="similarity">
    <text evidence="1">Belongs to the glycosyl hydrolase 8 (cellulase D) family.</text>
</comment>
<comment type="caution">
    <text evidence="8">The sequence shown here is derived from an EMBL/GenBank/DDBJ whole genome shotgun (WGS) entry which is preliminary data.</text>
</comment>
<dbReference type="GO" id="GO:0016810">
    <property type="term" value="F:hydrolase activity, acting on carbon-nitrogen (but not peptide) bonds"/>
    <property type="evidence" value="ECO:0007669"/>
    <property type="project" value="InterPro"/>
</dbReference>
<keyword evidence="2 8" id="KW-0378">Hydrolase</keyword>
<dbReference type="eggNOG" id="COG3405">
    <property type="taxonomic scope" value="Bacteria"/>
</dbReference>
<dbReference type="PANTHER" id="PTHR10587">
    <property type="entry name" value="GLYCOSYL TRANSFERASE-RELATED"/>
    <property type="match status" value="1"/>
</dbReference>
<dbReference type="STRING" id="398512.Bccel_0690"/>
<dbReference type="InterPro" id="IPR002509">
    <property type="entry name" value="NODB_dom"/>
</dbReference>
<feature type="compositionally biased region" description="Low complexity" evidence="4">
    <location>
        <begin position="422"/>
        <end position="435"/>
    </location>
</feature>
<feature type="compositionally biased region" description="Low complexity" evidence="4">
    <location>
        <begin position="500"/>
        <end position="525"/>
    </location>
</feature>
<dbReference type="Gene3D" id="2.60.40.4130">
    <property type="match status" value="1"/>
</dbReference>
<dbReference type="Gene3D" id="1.50.10.10">
    <property type="match status" value="1"/>
</dbReference>
<dbReference type="InterPro" id="IPR016134">
    <property type="entry name" value="Dockerin_dom"/>
</dbReference>
<keyword evidence="3" id="KW-0326">Glycosidase</keyword>
<dbReference type="Pfam" id="PF01270">
    <property type="entry name" value="Glyco_hydro_8"/>
    <property type="match status" value="1"/>
</dbReference>
<dbReference type="eggNOG" id="COG0726">
    <property type="taxonomic scope" value="Bacteria"/>
</dbReference>
<dbReference type="GO" id="GO:0004553">
    <property type="term" value="F:hydrolase activity, hydrolyzing O-glycosyl compounds"/>
    <property type="evidence" value="ECO:0007669"/>
    <property type="project" value="InterPro"/>
</dbReference>
<dbReference type="PROSITE" id="PS51766">
    <property type="entry name" value="DOCKERIN"/>
    <property type="match status" value="1"/>
</dbReference>
<dbReference type="InterPro" id="IPR002037">
    <property type="entry name" value="Glyco_hydro_8"/>
</dbReference>
<sequence precursor="true">MKIKKLLSLVLICSIIATYFVQAGVQSNAATPVIPAQGAFETGVYRNLFKEAGHTDAEIKAKLEKEFQSLFHGDSNHKIMYEVGSDMAYILDVNNNDIRSEGQSYGMMHCVQMDKKTEFDKLWKWAKTYMQQKSGQFKGFFAWQCRTDGSHMDETPASDGDEYFAMALLFASKRWGNGTGIFNYEAEANAILDACLHQSDDGQGYNLINKNSNQVVFCPSAGNYDFTDPSYHLPGFYELFALWGPEKDRETWKKVAATSREFFKKTTHPTTGLAPDYANFDGSPKSVSWGTEHVDFRYDAWRTVNNSAFDFAWFKKDAWASTYADRIQDFFVSKGRTTYGGCYKLDGTQLNTDHSPGLVAMNAVASLAATKAQAYDFVEDLWKLSAPSGQYRYYDGCLFMFGLLHVSGNFRIWGAAEPTELPSDTPTPTKDTSGPAVKGDLNNDGVINMADVILIATAFNATSGSEKYKAAYDLNNDGAINMADVLTIAQNFNKSVTQVSTNPPTATATSTKAPTPTPTKPSSNPNAKLIALTFDDGPDNTKTARVLDKLDKYKVPATFMMIGQNISSGTANIIKRVVSSGHEIGNHSWDYSSMNNMSSTQVKDYISRTNAAISQYAGVTPKFFRAPNLAYSQTMYDAIDLTFVQGVTCNDWVQSSSATDRANAVIAGAKDGTIILMHDNQPDPHPTPEALDIIIPRLQSQGYEFVTLSELFQRKGVTLRANDNIAHTTLPN</sequence>
<dbReference type="SUPFAM" id="SSF48208">
    <property type="entry name" value="Six-hairpin glycosidases"/>
    <property type="match status" value="1"/>
</dbReference>
<accession>A0A0L6JI86</accession>
<keyword evidence="9" id="KW-1185">Reference proteome</keyword>
<dbReference type="PATRIC" id="fig|398512.5.peg.715"/>
<dbReference type="Gene3D" id="3.20.20.370">
    <property type="entry name" value="Glycoside hydrolase/deacetylase"/>
    <property type="match status" value="1"/>
</dbReference>
<feature type="domain" description="NodB homology" evidence="6">
    <location>
        <begin position="528"/>
        <end position="706"/>
    </location>
</feature>
<feature type="chain" id="PRO_5039660222" evidence="5">
    <location>
        <begin position="24"/>
        <end position="732"/>
    </location>
</feature>
<dbReference type="EMBL" id="LGTC01000001">
    <property type="protein sequence ID" value="KNY25430.1"/>
    <property type="molecule type" value="Genomic_DNA"/>
</dbReference>
<dbReference type="OrthoDB" id="9803461at2"/>